<keyword evidence="2" id="KW-1185">Reference proteome</keyword>
<evidence type="ECO:0000313" key="1">
    <source>
        <dbReference type="EMBL" id="OQR77835.1"/>
    </source>
</evidence>
<comment type="caution">
    <text evidence="1">The sequence shown here is derived from an EMBL/GenBank/DDBJ whole genome shotgun (WGS) entry which is preliminary data.</text>
</comment>
<dbReference type="InParanoid" id="A0A1V9XWF8"/>
<accession>A0A1V9XWF8</accession>
<name>A0A1V9XWF8_9ACAR</name>
<sequence>KRRLELWFSPISCIACDCSILTTLFQVR</sequence>
<evidence type="ECO:0000313" key="2">
    <source>
        <dbReference type="Proteomes" id="UP000192247"/>
    </source>
</evidence>
<feature type="non-terminal residue" evidence="1">
    <location>
        <position position="1"/>
    </location>
</feature>
<dbReference type="Proteomes" id="UP000192247">
    <property type="component" value="Unassembled WGS sequence"/>
</dbReference>
<dbReference type="AlphaFoldDB" id="A0A1V9XWF8"/>
<reference evidence="1 2" key="1">
    <citation type="journal article" date="2017" name="Gigascience">
        <title>Draft genome of the honey bee ectoparasitic mite, Tropilaelaps mercedesae, is shaped by the parasitic life history.</title>
        <authorList>
            <person name="Dong X."/>
            <person name="Armstrong S.D."/>
            <person name="Xia D."/>
            <person name="Makepeace B.L."/>
            <person name="Darby A.C."/>
            <person name="Kadowaki T."/>
        </authorList>
    </citation>
    <scope>NUCLEOTIDE SEQUENCE [LARGE SCALE GENOMIC DNA]</scope>
    <source>
        <strain evidence="1">Wuxi-XJTLU</strain>
    </source>
</reference>
<dbReference type="EMBL" id="MNPL01002996">
    <property type="protein sequence ID" value="OQR77835.1"/>
    <property type="molecule type" value="Genomic_DNA"/>
</dbReference>
<proteinExistence type="predicted"/>
<organism evidence="1 2">
    <name type="scientific">Tropilaelaps mercedesae</name>
    <dbReference type="NCBI Taxonomy" id="418985"/>
    <lineage>
        <taxon>Eukaryota</taxon>
        <taxon>Metazoa</taxon>
        <taxon>Ecdysozoa</taxon>
        <taxon>Arthropoda</taxon>
        <taxon>Chelicerata</taxon>
        <taxon>Arachnida</taxon>
        <taxon>Acari</taxon>
        <taxon>Parasitiformes</taxon>
        <taxon>Mesostigmata</taxon>
        <taxon>Gamasina</taxon>
        <taxon>Dermanyssoidea</taxon>
        <taxon>Laelapidae</taxon>
        <taxon>Tropilaelaps</taxon>
    </lineage>
</organism>
<gene>
    <name evidence="1" type="ORF">BIW11_02849</name>
</gene>
<protein>
    <submittedName>
        <fullName evidence="1">Uncharacterized protein</fullName>
    </submittedName>
</protein>